<proteinExistence type="predicted"/>
<organism evidence="2 3">
    <name type="scientific">Candidatus Jorgensenbacteria bacterium GW2011_GWC1_48_8</name>
    <dbReference type="NCBI Taxonomy" id="1618666"/>
    <lineage>
        <taxon>Bacteria</taxon>
        <taxon>Candidatus Joergenseniibacteriota</taxon>
    </lineage>
</organism>
<protein>
    <submittedName>
        <fullName evidence="2">Uncharacterized protein</fullName>
    </submittedName>
</protein>
<keyword evidence="1" id="KW-0812">Transmembrane</keyword>
<evidence type="ECO:0000313" key="3">
    <source>
        <dbReference type="Proteomes" id="UP000034600"/>
    </source>
</evidence>
<name>A0A0G1UXE9_9BACT</name>
<dbReference type="AlphaFoldDB" id="A0A0G1UXE9"/>
<sequence>MNKKISSFRGLKERIQDFHSEFRLRVESQGGAALYFRAITAQLLWFLLGYLIVKKILPITDVLLSNAIILIFMGLLVFLWSAIKSKMPAWITYLIKGEFFYDFERPMLNFWIFFLSILNIFFILLPPSYSSKKLKDNN</sequence>
<reference evidence="2 3" key="1">
    <citation type="journal article" date="2015" name="Nature">
        <title>rRNA introns, odd ribosomes, and small enigmatic genomes across a large radiation of phyla.</title>
        <authorList>
            <person name="Brown C.T."/>
            <person name="Hug L.A."/>
            <person name="Thomas B.C."/>
            <person name="Sharon I."/>
            <person name="Castelle C.J."/>
            <person name="Singh A."/>
            <person name="Wilkins M.J."/>
            <person name="Williams K.H."/>
            <person name="Banfield J.F."/>
        </authorList>
    </citation>
    <scope>NUCLEOTIDE SEQUENCE [LARGE SCALE GENOMIC DNA]</scope>
</reference>
<evidence type="ECO:0000313" key="2">
    <source>
        <dbReference type="EMBL" id="KKU98924.1"/>
    </source>
</evidence>
<feature type="transmembrane region" description="Helical" evidence="1">
    <location>
        <begin position="108"/>
        <end position="125"/>
    </location>
</feature>
<keyword evidence="1" id="KW-0472">Membrane</keyword>
<feature type="transmembrane region" description="Helical" evidence="1">
    <location>
        <begin position="34"/>
        <end position="53"/>
    </location>
</feature>
<keyword evidence="1" id="KW-1133">Transmembrane helix</keyword>
<comment type="caution">
    <text evidence="2">The sequence shown here is derived from an EMBL/GenBank/DDBJ whole genome shotgun (WGS) entry which is preliminary data.</text>
</comment>
<feature type="transmembrane region" description="Helical" evidence="1">
    <location>
        <begin position="62"/>
        <end position="83"/>
    </location>
</feature>
<dbReference type="Proteomes" id="UP000034600">
    <property type="component" value="Unassembled WGS sequence"/>
</dbReference>
<evidence type="ECO:0000256" key="1">
    <source>
        <dbReference type="SAM" id="Phobius"/>
    </source>
</evidence>
<accession>A0A0G1UXE9</accession>
<gene>
    <name evidence="2" type="ORF">UY32_C0011G0009</name>
</gene>
<dbReference type="EMBL" id="LCPO01000011">
    <property type="protein sequence ID" value="KKU98924.1"/>
    <property type="molecule type" value="Genomic_DNA"/>
</dbReference>